<proteinExistence type="inferred from homology"/>
<dbReference type="Gene3D" id="1.10.220.10">
    <property type="entry name" value="Annexin"/>
    <property type="match status" value="4"/>
</dbReference>
<comment type="caution">
    <text evidence="7">The sequence shown here is derived from an EMBL/GenBank/DDBJ whole genome shotgun (WGS) entry which is preliminary data.</text>
</comment>
<keyword evidence="4" id="KW-0111">Calcium/phospholipid-binding</keyword>
<dbReference type="SMART" id="SM00335">
    <property type="entry name" value="ANX"/>
    <property type="match status" value="4"/>
</dbReference>
<comment type="similarity">
    <text evidence="1 4">Belongs to the annexin family.</text>
</comment>
<dbReference type="Pfam" id="PF00191">
    <property type="entry name" value="Annexin"/>
    <property type="match status" value="4"/>
</dbReference>
<evidence type="ECO:0000256" key="1">
    <source>
        <dbReference type="ARBA" id="ARBA00007831"/>
    </source>
</evidence>
<keyword evidence="6" id="KW-0732">Signal</keyword>
<dbReference type="PROSITE" id="PS00223">
    <property type="entry name" value="ANNEXIN_1"/>
    <property type="match status" value="2"/>
</dbReference>
<evidence type="ECO:0000256" key="2">
    <source>
        <dbReference type="ARBA" id="ARBA00022737"/>
    </source>
</evidence>
<keyword evidence="2 4" id="KW-0677">Repeat</keyword>
<comment type="domain">
    <text evidence="4">A pair of annexin repeats may form one binding site for calcium and phospholipid.</text>
</comment>
<feature type="region of interest" description="Disordered" evidence="5">
    <location>
        <begin position="32"/>
        <end position="53"/>
    </location>
</feature>
<dbReference type="PANTHER" id="PTHR10502:SF233">
    <property type="entry name" value="ANNEXIN B9"/>
    <property type="match status" value="1"/>
</dbReference>
<keyword evidence="4" id="KW-0106">Calcium</keyword>
<evidence type="ECO:0000313" key="8">
    <source>
        <dbReference type="Proteomes" id="UP001359485"/>
    </source>
</evidence>
<protein>
    <recommendedName>
        <fullName evidence="4">Annexin</fullName>
    </recommendedName>
</protein>
<reference evidence="7 8" key="1">
    <citation type="submission" date="2023-09" db="EMBL/GenBank/DDBJ databases">
        <title>Genomes of two closely related lineages of the louse Polyplax serrata with different host specificities.</title>
        <authorList>
            <person name="Martinu J."/>
            <person name="Tarabai H."/>
            <person name="Stefka J."/>
            <person name="Hypsa V."/>
        </authorList>
    </citation>
    <scope>NUCLEOTIDE SEQUENCE [LARGE SCALE GENOMIC DNA]</scope>
    <source>
        <strain evidence="7">98ZLc_SE</strain>
    </source>
</reference>
<evidence type="ECO:0000256" key="6">
    <source>
        <dbReference type="SAM" id="SignalP"/>
    </source>
</evidence>
<dbReference type="InterPro" id="IPR018502">
    <property type="entry name" value="Annexin_repeat"/>
</dbReference>
<feature type="chain" id="PRO_5045085394" description="Annexin" evidence="6">
    <location>
        <begin position="23"/>
        <end position="368"/>
    </location>
</feature>
<keyword evidence="8" id="KW-1185">Reference proteome</keyword>
<accession>A0ABR1B954</accession>
<keyword evidence="3 4" id="KW-0041">Annexin</keyword>
<dbReference type="PANTHER" id="PTHR10502">
    <property type="entry name" value="ANNEXIN"/>
    <property type="match status" value="1"/>
</dbReference>
<dbReference type="Proteomes" id="UP001359485">
    <property type="component" value="Unassembled WGS sequence"/>
</dbReference>
<dbReference type="InterPro" id="IPR037104">
    <property type="entry name" value="Annexin_sf"/>
</dbReference>
<dbReference type="EMBL" id="JAWJWF010000003">
    <property type="protein sequence ID" value="KAK6635577.1"/>
    <property type="molecule type" value="Genomic_DNA"/>
</dbReference>
<organism evidence="7 8">
    <name type="scientific">Polyplax serrata</name>
    <name type="common">Common mouse louse</name>
    <dbReference type="NCBI Taxonomy" id="468196"/>
    <lineage>
        <taxon>Eukaryota</taxon>
        <taxon>Metazoa</taxon>
        <taxon>Ecdysozoa</taxon>
        <taxon>Arthropoda</taxon>
        <taxon>Hexapoda</taxon>
        <taxon>Insecta</taxon>
        <taxon>Pterygota</taxon>
        <taxon>Neoptera</taxon>
        <taxon>Paraneoptera</taxon>
        <taxon>Psocodea</taxon>
        <taxon>Troctomorpha</taxon>
        <taxon>Phthiraptera</taxon>
        <taxon>Anoplura</taxon>
        <taxon>Polyplacidae</taxon>
        <taxon>Polyplax</taxon>
    </lineage>
</organism>
<evidence type="ECO:0000256" key="5">
    <source>
        <dbReference type="SAM" id="MobiDB-lite"/>
    </source>
</evidence>
<dbReference type="SUPFAM" id="SSF47874">
    <property type="entry name" value="Annexin"/>
    <property type="match status" value="1"/>
</dbReference>
<feature type="signal peptide" evidence="6">
    <location>
        <begin position="1"/>
        <end position="22"/>
    </location>
</feature>
<evidence type="ECO:0000256" key="4">
    <source>
        <dbReference type="RuleBase" id="RU003540"/>
    </source>
</evidence>
<dbReference type="PROSITE" id="PS51897">
    <property type="entry name" value="ANNEXIN_2"/>
    <property type="match status" value="4"/>
</dbReference>
<name>A0ABR1B954_POLSC</name>
<dbReference type="InterPro" id="IPR018252">
    <property type="entry name" value="Annexin_repeat_CS"/>
</dbReference>
<gene>
    <name evidence="7" type="primary">ANXB9_1</name>
    <name evidence="7" type="ORF">RUM44_000830</name>
</gene>
<evidence type="ECO:0000313" key="7">
    <source>
        <dbReference type="EMBL" id="KAK6635577.1"/>
    </source>
</evidence>
<evidence type="ECO:0000256" key="3">
    <source>
        <dbReference type="ARBA" id="ARBA00023216"/>
    </source>
</evidence>
<sequence>MNFHRAILVICLAFCMAAGVFGKNGPPPLVGPKPIPVPAQKHAAPNSPTTSNKCRVTVTPADPFDAKTDAEALKTAMKGFGTDEEAILNLIGSRSIVQRLEIADTFKTMYGKKLVSELKSEIGGHFRDAVVALMTSLPEFYAKEVHDAVSGAGTDEAALAEILSTLSNYGIRTIASTYEKKYGKTMEKAIKKDTSGQFKRLLVSLSTANRDESTTVDAAAARADAQALMTAGEGKWGTDESKINSILVSKSFVQLRKIFEEYEKLAGHNIEHAIKREFHGSLENGYLAVVKSMKNKVAYLAERLFKSMDGPGTDDKTLIRIIVSRSEIDLGDIKEEYEKMFGHTLESKIEGDITGDYKKLMLKVVSCH</sequence>
<dbReference type="PRINTS" id="PR00196">
    <property type="entry name" value="ANNEXIN"/>
</dbReference>
<dbReference type="InterPro" id="IPR001464">
    <property type="entry name" value="Annexin"/>
</dbReference>